<name>A0A6F8VBJ6_9PROT</name>
<feature type="transmembrane region" description="Helical" evidence="1">
    <location>
        <begin position="101"/>
        <end position="121"/>
    </location>
</feature>
<dbReference type="KEGG" id="slac:SKTS_10050"/>
<feature type="transmembrane region" description="Helical" evidence="1">
    <location>
        <begin position="33"/>
        <end position="53"/>
    </location>
</feature>
<dbReference type="InterPro" id="IPR014509">
    <property type="entry name" value="YjdF-like"/>
</dbReference>
<dbReference type="InterPro" id="IPR058534">
    <property type="entry name" value="YjdF"/>
</dbReference>
<keyword evidence="1" id="KW-0812">Transmembrane</keyword>
<keyword evidence="1" id="KW-0472">Membrane</keyword>
<feature type="transmembrane region" description="Helical" evidence="1">
    <location>
        <begin position="176"/>
        <end position="195"/>
    </location>
</feature>
<evidence type="ECO:0000256" key="1">
    <source>
        <dbReference type="SAM" id="Phobius"/>
    </source>
</evidence>
<feature type="transmembrane region" description="Helical" evidence="1">
    <location>
        <begin position="60"/>
        <end position="81"/>
    </location>
</feature>
<accession>A0A6F8VBJ6</accession>
<keyword evidence="3" id="KW-1185">Reference proteome</keyword>
<dbReference type="Proteomes" id="UP000502260">
    <property type="component" value="Chromosome"/>
</dbReference>
<protein>
    <submittedName>
        <fullName evidence="2">Membrane protein</fullName>
    </submittedName>
</protein>
<organism evidence="2 3">
    <name type="scientific">Sulfurimicrobium lacus</name>
    <dbReference type="NCBI Taxonomy" id="2715678"/>
    <lineage>
        <taxon>Bacteria</taxon>
        <taxon>Pseudomonadati</taxon>
        <taxon>Pseudomonadota</taxon>
        <taxon>Betaproteobacteria</taxon>
        <taxon>Nitrosomonadales</taxon>
        <taxon>Sulfuricellaceae</taxon>
        <taxon>Sulfurimicrobium</taxon>
    </lineage>
</organism>
<evidence type="ECO:0000313" key="3">
    <source>
        <dbReference type="Proteomes" id="UP000502260"/>
    </source>
</evidence>
<dbReference type="Pfam" id="PF09997">
    <property type="entry name" value="DUF2238"/>
    <property type="match status" value="1"/>
</dbReference>
<feature type="transmembrane region" description="Helical" evidence="1">
    <location>
        <begin position="133"/>
        <end position="156"/>
    </location>
</feature>
<dbReference type="EMBL" id="AP022853">
    <property type="protein sequence ID" value="BCB26119.1"/>
    <property type="molecule type" value="Genomic_DNA"/>
</dbReference>
<proteinExistence type="predicted"/>
<keyword evidence="1" id="KW-1133">Transmembrane helix</keyword>
<evidence type="ECO:0000313" key="2">
    <source>
        <dbReference type="EMBL" id="BCB26119.1"/>
    </source>
</evidence>
<feature type="transmembrane region" description="Helical" evidence="1">
    <location>
        <begin position="9"/>
        <end position="27"/>
    </location>
</feature>
<gene>
    <name evidence="2" type="primary">yjdF</name>
    <name evidence="2" type="ORF">SKTS_10050</name>
</gene>
<sequence>MTGLAWDKWLRRSLICGVLMVLVWSGWHPKDVFTWFLEVAPVLVGLPLLVLTFRRFPLTSLAYALLALHAVILMVGGHYIYAEMPVFNWLRDTFELSRNHYDRVGHVAQGFVPAIVAREILLRRSPLRPGKWLFFLVSCVCLAISACYEFIEWWVALASGDEAVAFLATQGDVWDTQWDMFLALCGALASQLLLARLHDRQLAALGQKC</sequence>
<dbReference type="PIRSF" id="PIRSF020606">
    <property type="entry name" value="UCP020606"/>
    <property type="match status" value="1"/>
</dbReference>
<dbReference type="RefSeq" id="WP_244617446.1">
    <property type="nucleotide sequence ID" value="NZ_AP022853.1"/>
</dbReference>
<dbReference type="AlphaFoldDB" id="A0A6F8VBJ6"/>
<reference evidence="3" key="1">
    <citation type="submission" date="2020-03" db="EMBL/GenBank/DDBJ databases">
        <title>Complete genome sequence of sulfur-oxidizing bacterium skT11.</title>
        <authorList>
            <person name="Kanda M."/>
            <person name="Kojima H."/>
            <person name="Fukui M."/>
        </authorList>
    </citation>
    <scope>NUCLEOTIDE SEQUENCE [LARGE SCALE GENOMIC DNA]</scope>
    <source>
        <strain evidence="3">skT11</strain>
    </source>
</reference>